<proteinExistence type="predicted"/>
<keyword evidence="2" id="KW-0547">Nucleotide-binding</keyword>
<dbReference type="SUPFAM" id="SSF52540">
    <property type="entry name" value="P-loop containing nucleoside triphosphate hydrolases"/>
    <property type="match status" value="1"/>
</dbReference>
<dbReference type="Gene3D" id="2.40.50.100">
    <property type="match status" value="1"/>
</dbReference>
<dbReference type="SUPFAM" id="SSF50331">
    <property type="entry name" value="MOP-like"/>
    <property type="match status" value="1"/>
</dbReference>
<dbReference type="InterPro" id="IPR027417">
    <property type="entry name" value="P-loop_NTPase"/>
</dbReference>
<gene>
    <name evidence="5" type="ORF">ACFQHR_15140</name>
</gene>
<keyword evidence="1" id="KW-0813">Transport</keyword>
<feature type="domain" description="ABC transporter" evidence="4">
    <location>
        <begin position="4"/>
        <end position="231"/>
    </location>
</feature>
<name>A0ABW2DM85_9BACT</name>
<accession>A0ABW2DM85</accession>
<dbReference type="Gene3D" id="2.40.50.140">
    <property type="entry name" value="Nucleic acid-binding proteins"/>
    <property type="match status" value="1"/>
</dbReference>
<dbReference type="PANTHER" id="PTHR42781:SF4">
    <property type="entry name" value="SPERMIDINE_PUTRESCINE IMPORT ATP-BINDING PROTEIN POTA"/>
    <property type="match status" value="1"/>
</dbReference>
<dbReference type="InterPro" id="IPR008995">
    <property type="entry name" value="Mo/tungstate-bd_C_term_dom"/>
</dbReference>
<dbReference type="InterPro" id="IPR003439">
    <property type="entry name" value="ABC_transporter-like_ATP-bd"/>
</dbReference>
<dbReference type="InterPro" id="IPR003593">
    <property type="entry name" value="AAA+_ATPase"/>
</dbReference>
<keyword evidence="6" id="KW-1185">Reference proteome</keyword>
<reference evidence="6" key="1">
    <citation type="journal article" date="2019" name="Int. J. Syst. Evol. Microbiol.">
        <title>The Global Catalogue of Microorganisms (GCM) 10K type strain sequencing project: providing services to taxonomists for standard genome sequencing and annotation.</title>
        <authorList>
            <consortium name="The Broad Institute Genomics Platform"/>
            <consortium name="The Broad Institute Genome Sequencing Center for Infectious Disease"/>
            <person name="Wu L."/>
            <person name="Ma J."/>
        </authorList>
    </citation>
    <scope>NUCLEOTIDE SEQUENCE [LARGE SCALE GENOMIC DNA]</scope>
    <source>
        <strain evidence="6">CGMCC 4.7393</strain>
    </source>
</reference>
<dbReference type="PROSITE" id="PS50893">
    <property type="entry name" value="ABC_TRANSPORTER_2"/>
    <property type="match status" value="1"/>
</dbReference>
<dbReference type="RefSeq" id="WP_066624359.1">
    <property type="nucleotide sequence ID" value="NZ_JBHSYQ010000008.1"/>
</dbReference>
<evidence type="ECO:0000256" key="1">
    <source>
        <dbReference type="ARBA" id="ARBA00022448"/>
    </source>
</evidence>
<evidence type="ECO:0000256" key="3">
    <source>
        <dbReference type="ARBA" id="ARBA00022840"/>
    </source>
</evidence>
<keyword evidence="3 5" id="KW-0067">ATP-binding</keyword>
<dbReference type="InterPro" id="IPR050093">
    <property type="entry name" value="ABC_SmlMolc_Importer"/>
</dbReference>
<protein>
    <submittedName>
        <fullName evidence="5">ABC transporter ATP-binding protein</fullName>
    </submittedName>
</protein>
<dbReference type="InterPro" id="IPR013611">
    <property type="entry name" value="Transp-assoc_OB_typ2"/>
</dbReference>
<dbReference type="Pfam" id="PF00005">
    <property type="entry name" value="ABC_tran"/>
    <property type="match status" value="1"/>
</dbReference>
<dbReference type="SMART" id="SM00382">
    <property type="entry name" value="AAA"/>
    <property type="match status" value="1"/>
</dbReference>
<dbReference type="EMBL" id="JBHSYQ010000008">
    <property type="protein sequence ID" value="MFC6998972.1"/>
    <property type="molecule type" value="Genomic_DNA"/>
</dbReference>
<evidence type="ECO:0000259" key="4">
    <source>
        <dbReference type="PROSITE" id="PS50893"/>
    </source>
</evidence>
<dbReference type="Gene3D" id="3.40.50.300">
    <property type="entry name" value="P-loop containing nucleotide triphosphate hydrolases"/>
    <property type="match status" value="1"/>
</dbReference>
<sequence>MHFLEVAGISKKEQKGDILQNISFQQEQFQKIAIAGETGSGKSTLLKIIAGLLQPDAGKVFLEGDRVFGPAEQLVAGHPEIAYLSQHFELPEFLRVEQALRYANTLTAQEAEHLYEICQISHLLQRRTDELSGGEKQRIALTRLLTTSPRLLLLDEPFSNLDTAHKNELKTVIQDLGEQLDITCLLISHDPLDTLSWADEILVMRDGNIQQQGTPEQIYQSPINEYVASLFGKFNLFPPSLATQLKESLKENSAGKSLFVRPENLKVTEHNTSGVSAVVHQITYYGSYHELNLSVKDQLYTARVTGQVKFSSGNRVTLWVEEDFVWYI</sequence>
<dbReference type="Pfam" id="PF08402">
    <property type="entry name" value="TOBE_2"/>
    <property type="match status" value="1"/>
</dbReference>
<dbReference type="Proteomes" id="UP001596405">
    <property type="component" value="Unassembled WGS sequence"/>
</dbReference>
<comment type="caution">
    <text evidence="5">The sequence shown here is derived from an EMBL/GenBank/DDBJ whole genome shotgun (WGS) entry which is preliminary data.</text>
</comment>
<evidence type="ECO:0000313" key="5">
    <source>
        <dbReference type="EMBL" id="MFC6998972.1"/>
    </source>
</evidence>
<evidence type="ECO:0000313" key="6">
    <source>
        <dbReference type="Proteomes" id="UP001596405"/>
    </source>
</evidence>
<organism evidence="5 6">
    <name type="scientific">Rufibacter roseus</name>
    <dbReference type="NCBI Taxonomy" id="1567108"/>
    <lineage>
        <taxon>Bacteria</taxon>
        <taxon>Pseudomonadati</taxon>
        <taxon>Bacteroidota</taxon>
        <taxon>Cytophagia</taxon>
        <taxon>Cytophagales</taxon>
        <taxon>Hymenobacteraceae</taxon>
        <taxon>Rufibacter</taxon>
    </lineage>
</organism>
<dbReference type="InterPro" id="IPR012340">
    <property type="entry name" value="NA-bd_OB-fold"/>
</dbReference>
<evidence type="ECO:0000256" key="2">
    <source>
        <dbReference type="ARBA" id="ARBA00022741"/>
    </source>
</evidence>
<dbReference type="GO" id="GO:0005524">
    <property type="term" value="F:ATP binding"/>
    <property type="evidence" value="ECO:0007669"/>
    <property type="project" value="UniProtKB-KW"/>
</dbReference>
<dbReference type="PANTHER" id="PTHR42781">
    <property type="entry name" value="SPERMIDINE/PUTRESCINE IMPORT ATP-BINDING PROTEIN POTA"/>
    <property type="match status" value="1"/>
</dbReference>